<evidence type="ECO:0000313" key="8">
    <source>
        <dbReference type="EMBL" id="PHY94405.1"/>
    </source>
</evidence>
<keyword evidence="4 6" id="KW-1133">Transmembrane helix</keyword>
<feature type="transmembrane region" description="Helical" evidence="6">
    <location>
        <begin position="151"/>
        <end position="170"/>
    </location>
</feature>
<proteinExistence type="predicted"/>
<evidence type="ECO:0000313" key="9">
    <source>
        <dbReference type="Proteomes" id="UP000228751"/>
    </source>
</evidence>
<keyword evidence="5 6" id="KW-0472">Membrane</keyword>
<feature type="transmembrane region" description="Helical" evidence="6">
    <location>
        <begin position="211"/>
        <end position="231"/>
    </location>
</feature>
<evidence type="ECO:0000256" key="5">
    <source>
        <dbReference type="ARBA" id="ARBA00023136"/>
    </source>
</evidence>
<dbReference type="InterPro" id="IPR037185">
    <property type="entry name" value="EmrE-like"/>
</dbReference>
<feature type="transmembrane region" description="Helical" evidence="6">
    <location>
        <begin position="73"/>
        <end position="95"/>
    </location>
</feature>
<dbReference type="AlphaFoldDB" id="A0A2G4RF92"/>
<evidence type="ECO:0000256" key="1">
    <source>
        <dbReference type="ARBA" id="ARBA00004651"/>
    </source>
</evidence>
<dbReference type="PANTHER" id="PTHR32322">
    <property type="entry name" value="INNER MEMBRANE TRANSPORTER"/>
    <property type="match status" value="1"/>
</dbReference>
<evidence type="ECO:0000256" key="3">
    <source>
        <dbReference type="ARBA" id="ARBA00022692"/>
    </source>
</evidence>
<feature type="transmembrane region" description="Helical" evidence="6">
    <location>
        <begin position="243"/>
        <end position="263"/>
    </location>
</feature>
<sequence>MTASSTTAGHPLRTRLLALCQLLVSMVCIQFGSSIAKAILPVFGAFGVMGLRICLAALILVPLFRSWRFLSAHVLRLVLPYGLAMTGMNLSFYLALQHIPLSTTVTLEFIGPLVVAFLGSRRLSDIGWILLTILGLALVLNPATATNKTDFVGVGFALMAALCWGLYILFGQRVAGKVPGAHACALGMACGGAVVFLPCFVPALVTGFSAPAMLGMGILVALCSSALPYSLEMLAMQNLSTRDIGILSSLEPVCATIAGAVILHETPSPLQLCGILCVVVASAGIILTPSKPKQKAAPAWDMPELPN</sequence>
<feature type="transmembrane region" description="Helical" evidence="6">
    <location>
        <begin position="126"/>
        <end position="145"/>
    </location>
</feature>
<name>A0A2G4RF92_9PROT</name>
<gene>
    <name evidence="8" type="ORF">CSR02_07130</name>
</gene>
<feature type="transmembrane region" description="Helical" evidence="6">
    <location>
        <begin position="101"/>
        <end position="119"/>
    </location>
</feature>
<keyword evidence="9" id="KW-1185">Reference proteome</keyword>
<feature type="domain" description="EamA" evidence="7">
    <location>
        <begin position="153"/>
        <end position="286"/>
    </location>
</feature>
<comment type="subcellular location">
    <subcellularLocation>
        <location evidence="1">Cell membrane</location>
        <topology evidence="1">Multi-pass membrane protein</topology>
    </subcellularLocation>
</comment>
<feature type="transmembrane region" description="Helical" evidence="6">
    <location>
        <begin position="182"/>
        <end position="205"/>
    </location>
</feature>
<evidence type="ECO:0000256" key="6">
    <source>
        <dbReference type="SAM" id="Phobius"/>
    </source>
</evidence>
<feature type="transmembrane region" description="Helical" evidence="6">
    <location>
        <begin position="12"/>
        <end position="32"/>
    </location>
</feature>
<dbReference type="PANTHER" id="PTHR32322:SF18">
    <property type="entry name" value="S-ADENOSYLMETHIONINE_S-ADENOSYLHOMOCYSTEINE TRANSPORTER"/>
    <property type="match status" value="1"/>
</dbReference>
<accession>A0A2G4RF92</accession>
<dbReference type="RefSeq" id="WP_099541057.1">
    <property type="nucleotide sequence ID" value="NZ_PEBQ01000093.1"/>
</dbReference>
<keyword evidence="2" id="KW-1003">Cell membrane</keyword>
<keyword evidence="3 6" id="KW-0812">Transmembrane</keyword>
<feature type="transmembrane region" description="Helical" evidence="6">
    <location>
        <begin position="38"/>
        <end position="61"/>
    </location>
</feature>
<dbReference type="InterPro" id="IPR000620">
    <property type="entry name" value="EamA_dom"/>
</dbReference>
<evidence type="ECO:0000256" key="2">
    <source>
        <dbReference type="ARBA" id="ARBA00022475"/>
    </source>
</evidence>
<dbReference type="SUPFAM" id="SSF103481">
    <property type="entry name" value="Multidrug resistance efflux transporter EmrE"/>
    <property type="match status" value="2"/>
</dbReference>
<feature type="transmembrane region" description="Helical" evidence="6">
    <location>
        <begin position="269"/>
        <end position="287"/>
    </location>
</feature>
<dbReference type="GO" id="GO:0005886">
    <property type="term" value="C:plasma membrane"/>
    <property type="evidence" value="ECO:0007669"/>
    <property type="project" value="UniProtKB-SubCell"/>
</dbReference>
<dbReference type="InterPro" id="IPR050638">
    <property type="entry name" value="AA-Vitamin_Transporters"/>
</dbReference>
<dbReference type="Pfam" id="PF00892">
    <property type="entry name" value="EamA"/>
    <property type="match status" value="1"/>
</dbReference>
<evidence type="ECO:0000256" key="4">
    <source>
        <dbReference type="ARBA" id="ARBA00022989"/>
    </source>
</evidence>
<comment type="caution">
    <text evidence="8">The sequence shown here is derived from an EMBL/GenBank/DDBJ whole genome shotgun (WGS) entry which is preliminary data.</text>
</comment>
<dbReference type="EMBL" id="PEBQ01000093">
    <property type="protein sequence ID" value="PHY94405.1"/>
    <property type="molecule type" value="Genomic_DNA"/>
</dbReference>
<dbReference type="OrthoDB" id="9815120at2"/>
<reference evidence="8 9" key="1">
    <citation type="submission" date="2017-10" db="EMBL/GenBank/DDBJ databases">
        <title>Genomic analysis of the genus Acetobacter.</title>
        <authorList>
            <person name="Kim K.H."/>
            <person name="Chun B.H."/>
            <person name="Son A.R."/>
            <person name="Jeon C.O."/>
        </authorList>
    </citation>
    <scope>NUCLEOTIDE SEQUENCE [LARGE SCALE GENOMIC DNA]</scope>
    <source>
        <strain evidence="8 9">LHT 2458</strain>
    </source>
</reference>
<dbReference type="Proteomes" id="UP000228751">
    <property type="component" value="Unassembled WGS sequence"/>
</dbReference>
<protein>
    <submittedName>
        <fullName evidence="8">EamA family transporter</fullName>
    </submittedName>
</protein>
<organism evidence="8 9">
    <name type="scientific">Acetobacter pomorum</name>
    <dbReference type="NCBI Taxonomy" id="65959"/>
    <lineage>
        <taxon>Bacteria</taxon>
        <taxon>Pseudomonadati</taxon>
        <taxon>Pseudomonadota</taxon>
        <taxon>Alphaproteobacteria</taxon>
        <taxon>Acetobacterales</taxon>
        <taxon>Acetobacteraceae</taxon>
        <taxon>Acetobacter</taxon>
    </lineage>
</organism>
<evidence type="ECO:0000259" key="7">
    <source>
        <dbReference type="Pfam" id="PF00892"/>
    </source>
</evidence>